<dbReference type="InterPro" id="IPR011701">
    <property type="entry name" value="MFS"/>
</dbReference>
<gene>
    <name evidence="2" type="ORF">IEQ31_23410</name>
</gene>
<feature type="transmembrane region" description="Helical" evidence="1">
    <location>
        <begin position="54"/>
        <end position="75"/>
    </location>
</feature>
<dbReference type="SUPFAM" id="SSF103473">
    <property type="entry name" value="MFS general substrate transporter"/>
    <property type="match status" value="1"/>
</dbReference>
<feature type="transmembrane region" description="Helical" evidence="1">
    <location>
        <begin position="375"/>
        <end position="393"/>
    </location>
</feature>
<name>A0ABR8L589_9ACTN</name>
<protein>
    <recommendedName>
        <fullName evidence="4">MFS transporter</fullName>
    </recommendedName>
</protein>
<dbReference type="EMBL" id="JACXRZ010000017">
    <property type="protein sequence ID" value="MBD3146114.1"/>
    <property type="molecule type" value="Genomic_DNA"/>
</dbReference>
<dbReference type="PANTHER" id="PTHR23542">
    <property type="match status" value="1"/>
</dbReference>
<keyword evidence="3" id="KW-1185">Reference proteome</keyword>
<keyword evidence="1" id="KW-0812">Transmembrane</keyword>
<evidence type="ECO:0008006" key="4">
    <source>
        <dbReference type="Google" id="ProtNLM"/>
    </source>
</evidence>
<dbReference type="Proteomes" id="UP000653231">
    <property type="component" value="Unassembled WGS sequence"/>
</dbReference>
<keyword evidence="1" id="KW-1133">Transmembrane helix</keyword>
<feature type="transmembrane region" description="Helical" evidence="1">
    <location>
        <begin position="228"/>
        <end position="251"/>
    </location>
</feature>
<evidence type="ECO:0000313" key="2">
    <source>
        <dbReference type="EMBL" id="MBD3146114.1"/>
    </source>
</evidence>
<feature type="transmembrane region" description="Helical" evidence="1">
    <location>
        <begin position="87"/>
        <end position="105"/>
    </location>
</feature>
<accession>A0ABR8L589</accession>
<dbReference type="Gene3D" id="1.20.1250.20">
    <property type="entry name" value="MFS general substrate transporter like domains"/>
    <property type="match status" value="2"/>
</dbReference>
<sequence length="409" mass="41110">MDAQVSHPARVSYRTLLIPRARRRLVVTGALSRLPLAGAGVAIVLAAGGATHSYGLAGTASALYVIAASVMAPLHARRMDRMGQRRVLLVAGTAQAAAFASLMLVCRTPGWWQVPGIITAAAVAGAAQVDIGSAVRARWAHAVPDRVSQQTAFLLESVVDELMFILAPMAITAVTSAQSWAAPAVVLLGPAVGWLLLAGQTGTAPPPLGKGGAHPAGRRPTTMAGSRALVAAFVGIGAYLGSIEILLVALADADGEPYWAGYALAAWALGSAAAALLAGPHLGRLAPERVFVPAMAWMTGCGLLLPLAGPKLPLVIACFLAGIGAAPSLSSGFSLLGRRTAGASEGMSWASSGMGAGTTIGAFSGGWLADRTGSGAAFWLCVVFGAAALTIAWRATSGGDAGTAAQPSA</sequence>
<keyword evidence="1" id="KW-0472">Membrane</keyword>
<comment type="caution">
    <text evidence="2">The sequence shown here is derived from an EMBL/GenBank/DDBJ whole genome shotgun (WGS) entry which is preliminary data.</text>
</comment>
<feature type="transmembrane region" description="Helical" evidence="1">
    <location>
        <begin position="111"/>
        <end position="131"/>
    </location>
</feature>
<feature type="transmembrane region" description="Helical" evidence="1">
    <location>
        <begin position="349"/>
        <end position="369"/>
    </location>
</feature>
<feature type="transmembrane region" description="Helical" evidence="1">
    <location>
        <begin position="257"/>
        <end position="278"/>
    </location>
</feature>
<dbReference type="Pfam" id="PF07690">
    <property type="entry name" value="MFS_1"/>
    <property type="match status" value="1"/>
</dbReference>
<reference evidence="2 3" key="1">
    <citation type="submission" date="2020-09" db="EMBL/GenBank/DDBJ databases">
        <title>Actinomycete isolated from the Camponotus japonicus Mayr.</title>
        <authorList>
            <person name="Gong X."/>
        </authorList>
    </citation>
    <scope>NUCLEOTIDE SEQUENCE [LARGE SCALE GENOMIC DNA]</scope>
    <source>
        <strain evidence="2 3">2C-HV3</strain>
    </source>
</reference>
<evidence type="ECO:0000256" key="1">
    <source>
        <dbReference type="SAM" id="Phobius"/>
    </source>
</evidence>
<dbReference type="InterPro" id="IPR036259">
    <property type="entry name" value="MFS_trans_sf"/>
</dbReference>
<feature type="transmembrane region" description="Helical" evidence="1">
    <location>
        <begin position="314"/>
        <end position="337"/>
    </location>
</feature>
<feature type="transmembrane region" description="Helical" evidence="1">
    <location>
        <begin position="290"/>
        <end position="308"/>
    </location>
</feature>
<dbReference type="PANTHER" id="PTHR23542:SF1">
    <property type="entry name" value="MAJOR FACILITATOR SUPERFAMILY (MFS) PROFILE DOMAIN-CONTAINING PROTEIN"/>
    <property type="match status" value="1"/>
</dbReference>
<feature type="transmembrane region" description="Helical" evidence="1">
    <location>
        <begin position="180"/>
        <end position="198"/>
    </location>
</feature>
<organism evidence="2 3">
    <name type="scientific">Microbispora bryophytorum subsp. camponoti</name>
    <dbReference type="NCBI Taxonomy" id="1677852"/>
    <lineage>
        <taxon>Bacteria</taxon>
        <taxon>Bacillati</taxon>
        <taxon>Actinomycetota</taxon>
        <taxon>Actinomycetes</taxon>
        <taxon>Streptosporangiales</taxon>
        <taxon>Streptosporangiaceae</taxon>
        <taxon>Microbispora</taxon>
    </lineage>
</organism>
<dbReference type="RefSeq" id="WP_191053471.1">
    <property type="nucleotide sequence ID" value="NZ_JACXRZ010000017.1"/>
</dbReference>
<proteinExistence type="predicted"/>
<feature type="transmembrane region" description="Helical" evidence="1">
    <location>
        <begin position="25"/>
        <end position="48"/>
    </location>
</feature>
<evidence type="ECO:0000313" key="3">
    <source>
        <dbReference type="Proteomes" id="UP000653231"/>
    </source>
</evidence>